<sequence length="37" mass="3866">MDLDAVDGSTQLAVTTALTQLGETLTKVLPDSAFTEL</sequence>
<gene>
    <name evidence="1" type="ORF">BCF44_106467</name>
</gene>
<comment type="caution">
    <text evidence="1">The sequence shown here is derived from an EMBL/GenBank/DDBJ whole genome shotgun (WGS) entry which is preliminary data.</text>
</comment>
<reference evidence="1 2" key="1">
    <citation type="submission" date="2018-08" db="EMBL/GenBank/DDBJ databases">
        <title>Genomic Encyclopedia of Archaeal and Bacterial Type Strains, Phase II (KMG-II): from individual species to whole genera.</title>
        <authorList>
            <person name="Goeker M."/>
        </authorList>
    </citation>
    <scope>NUCLEOTIDE SEQUENCE [LARGE SCALE GENOMIC DNA]</scope>
    <source>
        <strain evidence="1 2">DSM 45791</strain>
    </source>
</reference>
<evidence type="ECO:0000313" key="1">
    <source>
        <dbReference type="EMBL" id="REH47302.1"/>
    </source>
</evidence>
<dbReference type="Proteomes" id="UP000256269">
    <property type="component" value="Unassembled WGS sequence"/>
</dbReference>
<accession>A0A3E0HLE3</accession>
<proteinExistence type="predicted"/>
<dbReference type="AlphaFoldDB" id="A0A3E0HLE3"/>
<keyword evidence="2" id="KW-1185">Reference proteome</keyword>
<evidence type="ECO:0000313" key="2">
    <source>
        <dbReference type="Proteomes" id="UP000256269"/>
    </source>
</evidence>
<organism evidence="1 2">
    <name type="scientific">Kutzneria buriramensis</name>
    <dbReference type="NCBI Taxonomy" id="1045776"/>
    <lineage>
        <taxon>Bacteria</taxon>
        <taxon>Bacillati</taxon>
        <taxon>Actinomycetota</taxon>
        <taxon>Actinomycetes</taxon>
        <taxon>Pseudonocardiales</taxon>
        <taxon>Pseudonocardiaceae</taxon>
        <taxon>Kutzneria</taxon>
    </lineage>
</organism>
<protein>
    <submittedName>
        <fullName evidence="1">Uncharacterized protein</fullName>
    </submittedName>
</protein>
<dbReference type="EMBL" id="QUNO01000006">
    <property type="protein sequence ID" value="REH47302.1"/>
    <property type="molecule type" value="Genomic_DNA"/>
</dbReference>
<name>A0A3E0HLE3_9PSEU</name>